<keyword evidence="1" id="KW-0802">TPR repeat</keyword>
<dbReference type="Pfam" id="PF13432">
    <property type="entry name" value="TPR_16"/>
    <property type="match status" value="1"/>
</dbReference>
<reference evidence="3 4" key="1">
    <citation type="submission" date="2024-02" db="EMBL/GenBank/DDBJ databases">
        <authorList>
            <person name="Daric V."/>
            <person name="Darras S."/>
        </authorList>
    </citation>
    <scope>NUCLEOTIDE SEQUENCE [LARGE SCALE GENOMIC DNA]</scope>
</reference>
<dbReference type="Pfam" id="PF13181">
    <property type="entry name" value="TPR_8"/>
    <property type="match status" value="1"/>
</dbReference>
<protein>
    <recommendedName>
        <fullName evidence="2">Protein-PII uridylyltransferase N-terminal domain-containing protein</fullName>
    </recommendedName>
</protein>
<dbReference type="Pfam" id="PF03445">
    <property type="entry name" value="DUF294"/>
    <property type="match status" value="1"/>
</dbReference>
<comment type="caution">
    <text evidence="3">The sequence shown here is derived from an EMBL/GenBank/DDBJ whole genome shotgun (WGS) entry which is preliminary data.</text>
</comment>
<dbReference type="Pfam" id="PF13374">
    <property type="entry name" value="TPR_10"/>
    <property type="match status" value="1"/>
</dbReference>
<evidence type="ECO:0000256" key="1">
    <source>
        <dbReference type="PROSITE-ProRule" id="PRU00339"/>
    </source>
</evidence>
<dbReference type="Gene3D" id="1.25.40.10">
    <property type="entry name" value="Tetratricopeptide repeat domain"/>
    <property type="match status" value="5"/>
</dbReference>
<dbReference type="EMBL" id="CAWYQH010000119">
    <property type="protein sequence ID" value="CAK8691461.1"/>
    <property type="molecule type" value="Genomic_DNA"/>
</dbReference>
<name>A0ABP0GI80_CLALP</name>
<keyword evidence="4" id="KW-1185">Reference proteome</keyword>
<accession>A0ABP0GI80</accession>
<dbReference type="InterPro" id="IPR019734">
    <property type="entry name" value="TPR_rpt"/>
</dbReference>
<dbReference type="PANTHER" id="PTHR19959:SF119">
    <property type="entry name" value="FUNGAL LIPASE-LIKE DOMAIN-CONTAINING PROTEIN"/>
    <property type="match status" value="1"/>
</dbReference>
<dbReference type="PROSITE" id="PS50005">
    <property type="entry name" value="TPR"/>
    <property type="match status" value="2"/>
</dbReference>
<organism evidence="3 4">
    <name type="scientific">Clavelina lepadiformis</name>
    <name type="common">Light-bulb sea squirt</name>
    <name type="synonym">Ascidia lepadiformis</name>
    <dbReference type="NCBI Taxonomy" id="159417"/>
    <lineage>
        <taxon>Eukaryota</taxon>
        <taxon>Metazoa</taxon>
        <taxon>Chordata</taxon>
        <taxon>Tunicata</taxon>
        <taxon>Ascidiacea</taxon>
        <taxon>Aplousobranchia</taxon>
        <taxon>Clavelinidae</taxon>
        <taxon>Clavelina</taxon>
    </lineage>
</organism>
<proteinExistence type="predicted"/>
<sequence length="1379" mass="157238">MHMLSSVAFISEVCHYVSFALKIKASKAEELELATKLKTDLCDENGREKAPFKCAEIFHKMGVIYMNRANLTRDKLCFIQSATLLNAAIVRDPTNKAKVEEDLQTLCLYLLKSANAEDDQADLLLETKWVKEMVDKMREKTKDELKLLNNIPDEAEADELRQLEEAKIKDVQTLQNNITNDFKALMAELAEFCVHVLGELPCDYALVGMGSLARVEVTPYSDFENLIVLQEGVQNWPNYESILEHYRWFAVIFQVVIINLGETIIPSVIIPSLNDFNSPNGNWFWDKNTRHGISFDAFYPFASNVPLGRVIKTKNKSHTTELIKPVSAMIHYLDSEEDARNGYNLADILSRNCYVAGNVALYEEFDKQVKIKLSAEQNKSAIVSKLYEYIKEDLEKFGIRNNLYYVSDADSCNIKVVVYRSTTIFISALGKLLDIRSPSCFEIVTELSEFGVTNDFARKLTYAVAVACEVRLKIYSRKEEQDNWINEKSLIMSDVGELSQTVGTKSLIDYFLIAYSLQYDIANYLSFSLKHFYENPEVLVAVLNYYFRRYKNAIRSGKFFIKNARANNNSTGAQHNHSCKSTLTCFGESYSRIQNHLDSIKHDEIPELCFERDIPLKDLADTLKIMCICLVRMEKYKEALFLNEQEIQLRRKLPGCEKSARDMAICLNGRGVVLNGLGNYEQSLLKVKESFNLITSLEYAGKKQDLVVLYHTIGHLCNAQHQSDEAIVALREGLRLQREMAPNALAMRYLSRFHQAIGLAYFNKQKFKRALSQYEISLNTQKQISQDETRDELVADIYSNMAPCLKSMGDPTGEKQLFEKELTIRENVLAVQMEDFYHAGCFERKGVCLDNLQRHDDAMECYKSALSIRKWISSDDKPTALLHWRFGSSLHQAKRWVEALNQLKNGLEILKLLLPEQTSTDDVGSIHNEIGICLENLNRMEEALNHYQLAIRIKTALSQVTAKDKNIAAIYDNIGRCLRNMQRFEEALEVCEKSLQIRNLASLDKSKDKDVANSLYEISLCFTGLYEFEKALNNGLLHLKIIKQISKHQTRDAALAAAFYNVGSSFYDLEKYEDALENLLKALRIKTEISLDATLDGDVANTHRFVGMCLACLGRLAEAIQYFDLAIHAKTQSSDNEDLISLLYNKAECLNLADRTAESERVYEEILTYNLSDRKANGETALLLYNCGAYLVRHLRHEEALQYFQSSFETRKKLQQEDSAYVANIYHSIGSCLQSMGRINEAGKYFRQALNISRTKNFDKVDQKNFIASLHQIACSLFKGDQYEEALHHFTSALKMRKELVGVDKDTCIISGNVGECLLYLERFTEALEYFQQGLEMCKEVDAAMLEDELVKKITSAISFCRSKLNTDSPLSISICGKT</sequence>
<feature type="repeat" description="TPR" evidence="1">
    <location>
        <begin position="1056"/>
        <end position="1089"/>
    </location>
</feature>
<feature type="domain" description="Protein-PII uridylyltransferase N-terminal" evidence="2">
    <location>
        <begin position="169"/>
        <end position="259"/>
    </location>
</feature>
<evidence type="ECO:0000313" key="4">
    <source>
        <dbReference type="Proteomes" id="UP001642483"/>
    </source>
</evidence>
<dbReference type="Proteomes" id="UP001642483">
    <property type="component" value="Unassembled WGS sequence"/>
</dbReference>
<dbReference type="PANTHER" id="PTHR19959">
    <property type="entry name" value="KINESIN LIGHT CHAIN"/>
    <property type="match status" value="1"/>
</dbReference>
<dbReference type="Pfam" id="PF13424">
    <property type="entry name" value="TPR_12"/>
    <property type="match status" value="2"/>
</dbReference>
<evidence type="ECO:0000313" key="3">
    <source>
        <dbReference type="EMBL" id="CAK8691461.1"/>
    </source>
</evidence>
<evidence type="ECO:0000259" key="2">
    <source>
        <dbReference type="Pfam" id="PF03445"/>
    </source>
</evidence>
<gene>
    <name evidence="3" type="ORF">CVLEPA_LOCUS24166</name>
</gene>
<dbReference type="InterPro" id="IPR005105">
    <property type="entry name" value="GlnD_Uridyltrans_N"/>
</dbReference>
<dbReference type="SMART" id="SM00028">
    <property type="entry name" value="TPR"/>
    <property type="match status" value="16"/>
</dbReference>
<dbReference type="InterPro" id="IPR011990">
    <property type="entry name" value="TPR-like_helical_dom_sf"/>
</dbReference>
<feature type="repeat" description="TPR" evidence="1">
    <location>
        <begin position="1223"/>
        <end position="1256"/>
    </location>
</feature>
<dbReference type="SUPFAM" id="SSF48452">
    <property type="entry name" value="TPR-like"/>
    <property type="match status" value="3"/>
</dbReference>